<dbReference type="InParanoid" id="A0A5C3PQB6"/>
<dbReference type="PANTHER" id="PTHR40465">
    <property type="entry name" value="CHROMOSOME 1, WHOLE GENOME SHOTGUN SEQUENCE"/>
    <property type="match status" value="1"/>
</dbReference>
<feature type="transmembrane region" description="Helical" evidence="2">
    <location>
        <begin position="15"/>
        <end position="43"/>
    </location>
</feature>
<dbReference type="AlphaFoldDB" id="A0A5C3PQB6"/>
<organism evidence="4 5">
    <name type="scientific">Polyporus arcularius HHB13444</name>
    <dbReference type="NCBI Taxonomy" id="1314778"/>
    <lineage>
        <taxon>Eukaryota</taxon>
        <taxon>Fungi</taxon>
        <taxon>Dikarya</taxon>
        <taxon>Basidiomycota</taxon>
        <taxon>Agaricomycotina</taxon>
        <taxon>Agaricomycetes</taxon>
        <taxon>Polyporales</taxon>
        <taxon>Polyporaceae</taxon>
        <taxon>Polyporus</taxon>
    </lineage>
</organism>
<dbReference type="Pfam" id="PF20152">
    <property type="entry name" value="DUF6534"/>
    <property type="match status" value="1"/>
</dbReference>
<evidence type="ECO:0000256" key="2">
    <source>
        <dbReference type="SAM" id="Phobius"/>
    </source>
</evidence>
<keyword evidence="2" id="KW-1133">Transmembrane helix</keyword>
<sequence>MANDPSQPAVSGPTLFLIGPILVGALLSFLLFGISIVQLYIYHANFPRDRSALRVSVYAIFALDILQSVLAGAEAWDTLCAGWGRPINLRYPNWSFYFLPMLSGVVASWVQIFYAWRIFRLGQWKVVPGLIIFMSLVQTGAASAIAVSFTILKDIERLHDKNMYARTIIWLGGGVFTDLTVMFSMVYMLYSVKRNSPAGAIRRSELMINRLLRVTVETGLACAVAATLELVLFLALPDTNMHFIVALVLSKVYSNTLMVSLNSRIRINEPSTDRKTYSAIGFNAFPTLETSSDATPRPPLAVHISPTRVRGIGPLADKQSTDWDVELTELKSPGAAGPASESDLGQSAKCGPVGGANSNTELTLYQF</sequence>
<gene>
    <name evidence="4" type="ORF">K466DRAFT_659668</name>
</gene>
<proteinExistence type="predicted"/>
<feature type="transmembrane region" description="Helical" evidence="2">
    <location>
        <begin position="55"/>
        <end position="76"/>
    </location>
</feature>
<dbReference type="PANTHER" id="PTHR40465:SF1">
    <property type="entry name" value="DUF6534 DOMAIN-CONTAINING PROTEIN"/>
    <property type="match status" value="1"/>
</dbReference>
<dbReference type="EMBL" id="ML211008">
    <property type="protein sequence ID" value="TFK91945.1"/>
    <property type="molecule type" value="Genomic_DNA"/>
</dbReference>
<dbReference type="Proteomes" id="UP000308197">
    <property type="component" value="Unassembled WGS sequence"/>
</dbReference>
<evidence type="ECO:0000259" key="3">
    <source>
        <dbReference type="Pfam" id="PF20152"/>
    </source>
</evidence>
<protein>
    <recommendedName>
        <fullName evidence="3">DUF6534 domain-containing protein</fullName>
    </recommendedName>
</protein>
<feature type="transmembrane region" description="Helical" evidence="2">
    <location>
        <begin position="164"/>
        <end position="190"/>
    </location>
</feature>
<feature type="domain" description="DUF6534" evidence="3">
    <location>
        <begin position="175"/>
        <end position="264"/>
    </location>
</feature>
<feature type="transmembrane region" description="Helical" evidence="2">
    <location>
        <begin position="128"/>
        <end position="152"/>
    </location>
</feature>
<name>A0A5C3PQB6_9APHY</name>
<feature type="transmembrane region" description="Helical" evidence="2">
    <location>
        <begin position="96"/>
        <end position="116"/>
    </location>
</feature>
<feature type="transmembrane region" description="Helical" evidence="2">
    <location>
        <begin position="211"/>
        <end position="235"/>
    </location>
</feature>
<reference evidence="4 5" key="1">
    <citation type="journal article" date="2019" name="Nat. Ecol. Evol.">
        <title>Megaphylogeny resolves global patterns of mushroom evolution.</title>
        <authorList>
            <person name="Varga T."/>
            <person name="Krizsan K."/>
            <person name="Foldi C."/>
            <person name="Dima B."/>
            <person name="Sanchez-Garcia M."/>
            <person name="Sanchez-Ramirez S."/>
            <person name="Szollosi G.J."/>
            <person name="Szarkandi J.G."/>
            <person name="Papp V."/>
            <person name="Albert L."/>
            <person name="Andreopoulos W."/>
            <person name="Angelini C."/>
            <person name="Antonin V."/>
            <person name="Barry K.W."/>
            <person name="Bougher N.L."/>
            <person name="Buchanan P."/>
            <person name="Buyck B."/>
            <person name="Bense V."/>
            <person name="Catcheside P."/>
            <person name="Chovatia M."/>
            <person name="Cooper J."/>
            <person name="Damon W."/>
            <person name="Desjardin D."/>
            <person name="Finy P."/>
            <person name="Geml J."/>
            <person name="Haridas S."/>
            <person name="Hughes K."/>
            <person name="Justo A."/>
            <person name="Karasinski D."/>
            <person name="Kautmanova I."/>
            <person name="Kiss B."/>
            <person name="Kocsube S."/>
            <person name="Kotiranta H."/>
            <person name="LaButti K.M."/>
            <person name="Lechner B.E."/>
            <person name="Liimatainen K."/>
            <person name="Lipzen A."/>
            <person name="Lukacs Z."/>
            <person name="Mihaltcheva S."/>
            <person name="Morgado L.N."/>
            <person name="Niskanen T."/>
            <person name="Noordeloos M.E."/>
            <person name="Ohm R.A."/>
            <person name="Ortiz-Santana B."/>
            <person name="Ovrebo C."/>
            <person name="Racz N."/>
            <person name="Riley R."/>
            <person name="Savchenko A."/>
            <person name="Shiryaev A."/>
            <person name="Soop K."/>
            <person name="Spirin V."/>
            <person name="Szebenyi C."/>
            <person name="Tomsovsky M."/>
            <person name="Tulloss R.E."/>
            <person name="Uehling J."/>
            <person name="Grigoriev I.V."/>
            <person name="Vagvolgyi C."/>
            <person name="Papp T."/>
            <person name="Martin F.M."/>
            <person name="Miettinen O."/>
            <person name="Hibbett D.S."/>
            <person name="Nagy L.G."/>
        </authorList>
    </citation>
    <scope>NUCLEOTIDE SEQUENCE [LARGE SCALE GENOMIC DNA]</scope>
    <source>
        <strain evidence="4 5">HHB13444</strain>
    </source>
</reference>
<feature type="region of interest" description="Disordered" evidence="1">
    <location>
        <begin position="332"/>
        <end position="358"/>
    </location>
</feature>
<dbReference type="STRING" id="1314778.A0A5C3PQB6"/>
<accession>A0A5C3PQB6</accession>
<keyword evidence="5" id="KW-1185">Reference proteome</keyword>
<evidence type="ECO:0000313" key="4">
    <source>
        <dbReference type="EMBL" id="TFK91945.1"/>
    </source>
</evidence>
<feature type="transmembrane region" description="Helical" evidence="2">
    <location>
        <begin position="241"/>
        <end position="261"/>
    </location>
</feature>
<evidence type="ECO:0000256" key="1">
    <source>
        <dbReference type="SAM" id="MobiDB-lite"/>
    </source>
</evidence>
<keyword evidence="2" id="KW-0472">Membrane</keyword>
<evidence type="ECO:0000313" key="5">
    <source>
        <dbReference type="Proteomes" id="UP000308197"/>
    </source>
</evidence>
<keyword evidence="2" id="KW-0812">Transmembrane</keyword>
<dbReference type="InterPro" id="IPR045339">
    <property type="entry name" value="DUF6534"/>
</dbReference>